<dbReference type="InterPro" id="IPR011330">
    <property type="entry name" value="Glyco_hydro/deAcase_b/a-brl"/>
</dbReference>
<comment type="caution">
    <text evidence="3">The sequence shown here is derived from an EMBL/GenBank/DDBJ whole genome shotgun (WGS) entry which is preliminary data.</text>
</comment>
<dbReference type="PANTHER" id="PTHR10587">
    <property type="entry name" value="GLYCOSYL TRANSFERASE-RELATED"/>
    <property type="match status" value="1"/>
</dbReference>
<dbReference type="PROSITE" id="PS51677">
    <property type="entry name" value="NODB"/>
    <property type="match status" value="1"/>
</dbReference>
<dbReference type="GeneID" id="83015338"/>
<protein>
    <submittedName>
        <fullName evidence="3">Polysaccharide deacetylase</fullName>
    </submittedName>
</protein>
<evidence type="ECO:0000256" key="1">
    <source>
        <dbReference type="SAM" id="SignalP"/>
    </source>
</evidence>
<reference evidence="3 4" key="1">
    <citation type="submission" date="2018-08" db="EMBL/GenBank/DDBJ databases">
        <title>A genome reference for cultivated species of the human gut microbiota.</title>
        <authorList>
            <person name="Zou Y."/>
            <person name="Xue W."/>
            <person name="Luo G."/>
        </authorList>
    </citation>
    <scope>NUCLEOTIDE SEQUENCE [LARGE SCALE GENOMIC DNA]</scope>
    <source>
        <strain evidence="3 4">AF24-29</strain>
    </source>
</reference>
<dbReference type="CDD" id="cd10948">
    <property type="entry name" value="CE4_BsPdaA_like"/>
    <property type="match status" value="1"/>
</dbReference>
<feature type="chain" id="PRO_5039466462" evidence="1">
    <location>
        <begin position="23"/>
        <end position="283"/>
    </location>
</feature>
<organism evidence="3 4">
    <name type="scientific">Holdemania filiformis</name>
    <dbReference type="NCBI Taxonomy" id="61171"/>
    <lineage>
        <taxon>Bacteria</taxon>
        <taxon>Bacillati</taxon>
        <taxon>Bacillota</taxon>
        <taxon>Erysipelotrichia</taxon>
        <taxon>Erysipelotrichales</taxon>
        <taxon>Erysipelotrichaceae</taxon>
        <taxon>Holdemania</taxon>
    </lineage>
</organism>
<dbReference type="InterPro" id="IPR050248">
    <property type="entry name" value="Polysacc_deacetylase_ArnD"/>
</dbReference>
<feature type="signal peptide" evidence="1">
    <location>
        <begin position="1"/>
        <end position="22"/>
    </location>
</feature>
<dbReference type="PROSITE" id="PS51257">
    <property type="entry name" value="PROKAR_LIPOPROTEIN"/>
    <property type="match status" value="1"/>
</dbReference>
<dbReference type="SUPFAM" id="SSF88713">
    <property type="entry name" value="Glycoside hydrolase/deacetylase"/>
    <property type="match status" value="1"/>
</dbReference>
<accession>A0A412G2J8</accession>
<keyword evidence="1" id="KW-0732">Signal</keyword>
<gene>
    <name evidence="3" type="ORF">DWY25_07955</name>
</gene>
<dbReference type="Pfam" id="PF01522">
    <property type="entry name" value="Polysacc_deac_1"/>
    <property type="match status" value="1"/>
</dbReference>
<evidence type="ECO:0000313" key="3">
    <source>
        <dbReference type="EMBL" id="RGR74706.1"/>
    </source>
</evidence>
<dbReference type="Proteomes" id="UP000284178">
    <property type="component" value="Unassembled WGS sequence"/>
</dbReference>
<dbReference type="GO" id="GO:0005975">
    <property type="term" value="P:carbohydrate metabolic process"/>
    <property type="evidence" value="ECO:0007669"/>
    <property type="project" value="InterPro"/>
</dbReference>
<dbReference type="EMBL" id="QRUP01000008">
    <property type="protein sequence ID" value="RGR74706.1"/>
    <property type="molecule type" value="Genomic_DNA"/>
</dbReference>
<dbReference type="Gene3D" id="3.20.20.370">
    <property type="entry name" value="Glycoside hydrolase/deacetylase"/>
    <property type="match status" value="1"/>
</dbReference>
<evidence type="ECO:0000259" key="2">
    <source>
        <dbReference type="PROSITE" id="PS51677"/>
    </source>
</evidence>
<dbReference type="InterPro" id="IPR014235">
    <property type="entry name" value="Spore_PdaA"/>
</dbReference>
<keyword evidence="4" id="KW-1185">Reference proteome</keyword>
<sequence length="283" mass="31967">MKRIPYVILISLLLLSGCQSQPGNNDPTAKVGSITDDVPEINIPETDIDFSQFSTLDARMQAWGLGKDKDENGQPADAVLANQKYKAYDAVFVGRPDQKVYLTFDNGYENGNTPKILDTLKEKNVSAVFFVTSQYVLENPDLVQRMIDEGHVIGNHSYHHHSFPTISIEKVYDEIMQLDALLLDQFQYKMTLVRPPKGEFNEQSLALCNLLGYQTVLWSYAYYDYNVADQPDPAAALKKNLDNAHPGAIYLLHAVSDTNMQILPELIEGLRKLNYEVARYDLK</sequence>
<evidence type="ECO:0000313" key="4">
    <source>
        <dbReference type="Proteomes" id="UP000284178"/>
    </source>
</evidence>
<dbReference type="GO" id="GO:0016810">
    <property type="term" value="F:hydrolase activity, acting on carbon-nitrogen (but not peptide) bonds"/>
    <property type="evidence" value="ECO:0007669"/>
    <property type="project" value="InterPro"/>
</dbReference>
<feature type="domain" description="NodB homology" evidence="2">
    <location>
        <begin position="98"/>
        <end position="278"/>
    </location>
</feature>
<proteinExistence type="predicted"/>
<name>A0A412G2J8_9FIRM</name>
<dbReference type="GO" id="GO:0016020">
    <property type="term" value="C:membrane"/>
    <property type="evidence" value="ECO:0007669"/>
    <property type="project" value="TreeGrafter"/>
</dbReference>
<dbReference type="PANTHER" id="PTHR10587:SF78">
    <property type="entry name" value="PEPTIDOGLYCAN-N-ACETYLMURAMIC ACID DEACETYLASE PDAA"/>
    <property type="match status" value="1"/>
</dbReference>
<dbReference type="InterPro" id="IPR002509">
    <property type="entry name" value="NODB_dom"/>
</dbReference>
<dbReference type="AlphaFoldDB" id="A0A412G2J8"/>
<dbReference type="RefSeq" id="WP_117894791.1">
    <property type="nucleotide sequence ID" value="NZ_CABJCV010000008.1"/>
</dbReference>